<name>A0A6B8KIL5_9HYPH</name>
<evidence type="ECO:0000256" key="1">
    <source>
        <dbReference type="SAM" id="MobiDB-lite"/>
    </source>
</evidence>
<feature type="compositionally biased region" description="Basic and acidic residues" evidence="1">
    <location>
        <begin position="194"/>
        <end position="208"/>
    </location>
</feature>
<dbReference type="SUPFAM" id="SSF50475">
    <property type="entry name" value="FMN-binding split barrel"/>
    <property type="match status" value="1"/>
</dbReference>
<dbReference type="InterPro" id="IPR012349">
    <property type="entry name" value="Split_barrel_FMN-bd"/>
</dbReference>
<dbReference type="RefSeq" id="WP_136496607.1">
    <property type="nucleotide sequence ID" value="NZ_CP046052.1"/>
</dbReference>
<dbReference type="Proteomes" id="UP000309061">
    <property type="component" value="Chromosome"/>
</dbReference>
<dbReference type="OrthoDB" id="9794948at2"/>
<dbReference type="Pfam" id="PF04299">
    <property type="entry name" value="FMN_bind_2"/>
    <property type="match status" value="1"/>
</dbReference>
<dbReference type="InterPro" id="IPR007396">
    <property type="entry name" value="TR_PAI2-type"/>
</dbReference>
<accession>A0A6B8KIL5</accession>
<evidence type="ECO:0000313" key="3">
    <source>
        <dbReference type="Proteomes" id="UP000309061"/>
    </source>
</evidence>
<dbReference type="KEGG" id="mhey:H2LOC_011975"/>
<sequence>MYLPENFREQDAATIAAIIGNNPLGALVTVQNGALVADHIPFLLDSGRNRLLAHVARANPLWRLADRSQDALAIFQGGDRYVTPSWYPSKRRTGRVAPTWNYEVVHVYGRLVAHDDELAARETIEKLTREHEERRPAPWAVGDAPEDYVSKLLKAIVAIEIDITRIEAKRKLSQNRSAEDREGVIAGLEEEDNDAARDMARRMREREV</sequence>
<dbReference type="AlphaFoldDB" id="A0A6B8KIL5"/>
<proteinExistence type="predicted"/>
<dbReference type="Gene3D" id="2.30.110.10">
    <property type="entry name" value="Electron Transport, Fmn-binding Protein, Chain A"/>
    <property type="match status" value="1"/>
</dbReference>
<dbReference type="EMBL" id="CP046052">
    <property type="protein sequence ID" value="QGM46358.1"/>
    <property type="molecule type" value="Genomic_DNA"/>
</dbReference>
<feature type="region of interest" description="Disordered" evidence="1">
    <location>
        <begin position="172"/>
        <end position="208"/>
    </location>
</feature>
<evidence type="ECO:0000313" key="2">
    <source>
        <dbReference type="EMBL" id="QGM46358.1"/>
    </source>
</evidence>
<protein>
    <submittedName>
        <fullName evidence="2">FMN-binding negative transcriptional regulator</fullName>
    </submittedName>
</protein>
<dbReference type="PANTHER" id="PTHR35802">
    <property type="entry name" value="PROTEASE SYNTHASE AND SPORULATION PROTEIN PAI 2"/>
    <property type="match status" value="1"/>
</dbReference>
<reference evidence="2 3" key="1">
    <citation type="submission" date="2019-11" db="EMBL/GenBank/DDBJ databases">
        <title>The genome sequence of Methylocystis heyeri.</title>
        <authorList>
            <person name="Oshkin I.Y."/>
            <person name="Miroshnikov K."/>
            <person name="Dedysh S.N."/>
        </authorList>
    </citation>
    <scope>NUCLEOTIDE SEQUENCE [LARGE SCALE GENOMIC DNA]</scope>
    <source>
        <strain evidence="2 3">H2</strain>
    </source>
</reference>
<gene>
    <name evidence="2" type="ORF">H2LOC_011975</name>
</gene>
<keyword evidence="3" id="KW-1185">Reference proteome</keyword>
<organism evidence="2 3">
    <name type="scientific">Methylocystis heyeri</name>
    <dbReference type="NCBI Taxonomy" id="391905"/>
    <lineage>
        <taxon>Bacteria</taxon>
        <taxon>Pseudomonadati</taxon>
        <taxon>Pseudomonadota</taxon>
        <taxon>Alphaproteobacteria</taxon>
        <taxon>Hyphomicrobiales</taxon>
        <taxon>Methylocystaceae</taxon>
        <taxon>Methylocystis</taxon>
    </lineage>
</organism>
<dbReference type="PANTHER" id="PTHR35802:SF1">
    <property type="entry name" value="PROTEASE SYNTHASE AND SPORULATION PROTEIN PAI 2"/>
    <property type="match status" value="1"/>
</dbReference>
<dbReference type="PIRSF" id="PIRSF010372">
    <property type="entry name" value="PaiB"/>
    <property type="match status" value="1"/>
</dbReference>